<evidence type="ECO:0000313" key="12">
    <source>
        <dbReference type="EMBL" id="KAL1887379.1"/>
    </source>
</evidence>
<comment type="similarity">
    <text evidence="2 9">Belongs to the major facilitator superfamily. Sugar transporter (TC 2.A.1.1) family.</text>
</comment>
<keyword evidence="4 10" id="KW-0812">Transmembrane</keyword>
<feature type="transmembrane region" description="Helical" evidence="10">
    <location>
        <begin position="454"/>
        <end position="475"/>
    </location>
</feature>
<keyword evidence="3 9" id="KW-0813">Transport</keyword>
<evidence type="ECO:0000256" key="6">
    <source>
        <dbReference type="ARBA" id="ARBA00022989"/>
    </source>
</evidence>
<feature type="transmembrane region" description="Helical" evidence="10">
    <location>
        <begin position="322"/>
        <end position="344"/>
    </location>
</feature>
<sequence>MGMGHVSFAIAEDRPTPKEVYNWRITSCAIVASFSAFAIGYDSAFISTTLALPSFQREFNFASYSASGLTNLQANIVSIYQAGAFFGALAAYPLNYYVGRKKTLYAATIPFIIGASLNCAAHGPALGLMLGGRVLTGFGVGVCSSVAPMYLAELSPPAIRGRLVGTWEIGWQVGGIIGYWINYGVNENLASNHKQWLIAFAIQLVPVGMLFLGGIFIPESPRWLLTKNKREQATKSLCWLRNLEPTHTYILEEISDIDAEVERCPPSIIQPFRSFAKRSIQWRFALGSLLFVLQNCSGINAINYYGPIILKSIGITGTSTALLATGIFGVAKTLCVVVYALVIVDRVPRRTLLMWGAACCSVCMWIIGAYVKIADPSAHVMDSPTGGAIAAIFFFFLWVVPYELSWSSTPWLINAEMFPLDVRGLGQASAAASNWFWNFIVTRFTPRMVLSMKYGFFFFFASLLIVAIVFVYFLVPETSTIPLEAVDRLFSIHPVRKAHAIVLADVRREHAELRHQLEGDGEKVEQTGGAQHDEIAAQQDAV</sequence>
<accession>A0ABR3YGD3</accession>
<evidence type="ECO:0000256" key="8">
    <source>
        <dbReference type="ARBA" id="ARBA00043213"/>
    </source>
</evidence>
<evidence type="ECO:0000256" key="7">
    <source>
        <dbReference type="ARBA" id="ARBA00023136"/>
    </source>
</evidence>
<protein>
    <recommendedName>
        <fullName evidence="8">Quinate transporter</fullName>
    </recommendedName>
</protein>
<reference evidence="12 13" key="1">
    <citation type="journal article" date="2024" name="IMA Fungus">
        <title>IMA Genome - F19 : A genome assembly and annotation guide to empower mycologists, including annotated draft genome sequences of Ceratocystis pirilliformis, Diaporthe australafricana, Fusarium ophioides, Paecilomyces lecythidis, and Sporothrix stenoceras.</title>
        <authorList>
            <person name="Aylward J."/>
            <person name="Wilson A.M."/>
            <person name="Visagie C.M."/>
            <person name="Spraker J."/>
            <person name="Barnes I."/>
            <person name="Buitendag C."/>
            <person name="Ceriani C."/>
            <person name="Del Mar Angel L."/>
            <person name="du Plessis D."/>
            <person name="Fuchs T."/>
            <person name="Gasser K."/>
            <person name="Kramer D."/>
            <person name="Li W."/>
            <person name="Munsamy K."/>
            <person name="Piso A."/>
            <person name="Price J.L."/>
            <person name="Sonnekus B."/>
            <person name="Thomas C."/>
            <person name="van der Nest A."/>
            <person name="van Dijk A."/>
            <person name="van Heerden A."/>
            <person name="van Vuuren N."/>
            <person name="Yilmaz N."/>
            <person name="Duong T.A."/>
            <person name="van der Merwe N.A."/>
            <person name="Wingfield M.J."/>
            <person name="Wingfield B.D."/>
        </authorList>
    </citation>
    <scope>NUCLEOTIDE SEQUENCE [LARGE SCALE GENOMIC DNA]</scope>
    <source>
        <strain evidence="12 13">CMW 5346</strain>
    </source>
</reference>
<feature type="transmembrane region" description="Helical" evidence="10">
    <location>
        <begin position="72"/>
        <end position="92"/>
    </location>
</feature>
<keyword evidence="7 10" id="KW-0472">Membrane</keyword>
<comment type="subcellular location">
    <subcellularLocation>
        <location evidence="1">Membrane</location>
        <topology evidence="1">Multi-pass membrane protein</topology>
    </subcellularLocation>
</comment>
<feature type="transmembrane region" description="Helical" evidence="10">
    <location>
        <begin position="28"/>
        <end position="52"/>
    </location>
</feature>
<gene>
    <name evidence="12" type="ORF">Sste5346_010259</name>
</gene>
<dbReference type="Pfam" id="PF00083">
    <property type="entry name" value="Sugar_tr"/>
    <property type="match status" value="1"/>
</dbReference>
<dbReference type="PRINTS" id="PR00171">
    <property type="entry name" value="SUGRTRNSPORT"/>
</dbReference>
<dbReference type="EMBL" id="JAWCUI010000124">
    <property type="protein sequence ID" value="KAL1887379.1"/>
    <property type="molecule type" value="Genomic_DNA"/>
</dbReference>
<comment type="caution">
    <text evidence="12">The sequence shown here is derived from an EMBL/GenBank/DDBJ whole genome shotgun (WGS) entry which is preliminary data.</text>
</comment>
<feature type="transmembrane region" description="Helical" evidence="10">
    <location>
        <begin position="130"/>
        <end position="151"/>
    </location>
</feature>
<feature type="domain" description="Major facilitator superfamily (MFS) profile" evidence="11">
    <location>
        <begin position="28"/>
        <end position="479"/>
    </location>
</feature>
<dbReference type="NCBIfam" id="TIGR00879">
    <property type="entry name" value="SP"/>
    <property type="match status" value="1"/>
</dbReference>
<keyword evidence="5" id="KW-0672">Quinate metabolism</keyword>
<feature type="transmembrane region" description="Helical" evidence="10">
    <location>
        <begin position="163"/>
        <end position="181"/>
    </location>
</feature>
<dbReference type="InterPro" id="IPR005829">
    <property type="entry name" value="Sugar_transporter_CS"/>
</dbReference>
<evidence type="ECO:0000256" key="1">
    <source>
        <dbReference type="ARBA" id="ARBA00004141"/>
    </source>
</evidence>
<evidence type="ECO:0000313" key="13">
    <source>
        <dbReference type="Proteomes" id="UP001583186"/>
    </source>
</evidence>
<dbReference type="InterPro" id="IPR005828">
    <property type="entry name" value="MFS_sugar_transport-like"/>
</dbReference>
<feature type="transmembrane region" description="Helical" evidence="10">
    <location>
        <begin position="104"/>
        <end position="124"/>
    </location>
</feature>
<evidence type="ECO:0000256" key="2">
    <source>
        <dbReference type="ARBA" id="ARBA00010992"/>
    </source>
</evidence>
<dbReference type="Gene3D" id="1.20.1250.20">
    <property type="entry name" value="MFS general substrate transporter like domains"/>
    <property type="match status" value="1"/>
</dbReference>
<evidence type="ECO:0000256" key="4">
    <source>
        <dbReference type="ARBA" id="ARBA00022692"/>
    </source>
</evidence>
<evidence type="ECO:0000259" key="11">
    <source>
        <dbReference type="PROSITE" id="PS50850"/>
    </source>
</evidence>
<feature type="transmembrane region" description="Helical" evidence="10">
    <location>
        <begin position="351"/>
        <end position="373"/>
    </location>
</feature>
<dbReference type="InterPro" id="IPR020846">
    <property type="entry name" value="MFS_dom"/>
</dbReference>
<dbReference type="SUPFAM" id="SSF103473">
    <property type="entry name" value="MFS general substrate transporter"/>
    <property type="match status" value="1"/>
</dbReference>
<dbReference type="PANTHER" id="PTHR48022:SF34">
    <property type="entry name" value="MAJOR FACILITATOR SUPERFAMILY (MFS) PROFILE DOMAIN-CONTAINING PROTEIN-RELATED"/>
    <property type="match status" value="1"/>
</dbReference>
<feature type="transmembrane region" description="Helical" evidence="10">
    <location>
        <begin position="196"/>
        <end position="217"/>
    </location>
</feature>
<organism evidence="12 13">
    <name type="scientific">Sporothrix stenoceras</name>
    <dbReference type="NCBI Taxonomy" id="5173"/>
    <lineage>
        <taxon>Eukaryota</taxon>
        <taxon>Fungi</taxon>
        <taxon>Dikarya</taxon>
        <taxon>Ascomycota</taxon>
        <taxon>Pezizomycotina</taxon>
        <taxon>Sordariomycetes</taxon>
        <taxon>Sordariomycetidae</taxon>
        <taxon>Ophiostomatales</taxon>
        <taxon>Ophiostomataceae</taxon>
        <taxon>Sporothrix</taxon>
    </lineage>
</organism>
<dbReference type="Proteomes" id="UP001583186">
    <property type="component" value="Unassembled WGS sequence"/>
</dbReference>
<dbReference type="PROSITE" id="PS50850">
    <property type="entry name" value="MFS"/>
    <property type="match status" value="1"/>
</dbReference>
<dbReference type="InterPro" id="IPR050360">
    <property type="entry name" value="MFS_Sugar_Transporters"/>
</dbReference>
<feature type="transmembrane region" description="Helical" evidence="10">
    <location>
        <begin position="282"/>
        <end position="302"/>
    </location>
</feature>
<dbReference type="InterPro" id="IPR036259">
    <property type="entry name" value="MFS_trans_sf"/>
</dbReference>
<feature type="transmembrane region" description="Helical" evidence="10">
    <location>
        <begin position="385"/>
        <end position="404"/>
    </location>
</feature>
<dbReference type="PROSITE" id="PS00217">
    <property type="entry name" value="SUGAR_TRANSPORT_2"/>
    <property type="match status" value="1"/>
</dbReference>
<evidence type="ECO:0000256" key="10">
    <source>
        <dbReference type="SAM" id="Phobius"/>
    </source>
</evidence>
<evidence type="ECO:0000256" key="9">
    <source>
        <dbReference type="RuleBase" id="RU003346"/>
    </source>
</evidence>
<proteinExistence type="inferred from homology"/>
<evidence type="ECO:0000256" key="3">
    <source>
        <dbReference type="ARBA" id="ARBA00022448"/>
    </source>
</evidence>
<dbReference type="InterPro" id="IPR003663">
    <property type="entry name" value="Sugar/inositol_transpt"/>
</dbReference>
<keyword evidence="13" id="KW-1185">Reference proteome</keyword>
<evidence type="ECO:0000256" key="5">
    <source>
        <dbReference type="ARBA" id="ARBA00022911"/>
    </source>
</evidence>
<name>A0ABR3YGD3_9PEZI</name>
<dbReference type="PANTHER" id="PTHR48022">
    <property type="entry name" value="PLASTIDIC GLUCOSE TRANSPORTER 4"/>
    <property type="match status" value="1"/>
</dbReference>
<keyword evidence="6 10" id="KW-1133">Transmembrane helix</keyword>